<reference evidence="1" key="1">
    <citation type="submission" date="2023-03" db="EMBL/GenBank/DDBJ databases">
        <title>Chromosome-level genomes of two armyworms, Mythimna separata and Mythimna loreyi, provide insights into the biosynthesis and reception of sex pheromones.</title>
        <authorList>
            <person name="Zhao H."/>
        </authorList>
    </citation>
    <scope>NUCLEOTIDE SEQUENCE</scope>
    <source>
        <strain evidence="1">BeijingLab</strain>
    </source>
</reference>
<organism evidence="1 2">
    <name type="scientific">Mythimna loreyi</name>
    <dbReference type="NCBI Taxonomy" id="667449"/>
    <lineage>
        <taxon>Eukaryota</taxon>
        <taxon>Metazoa</taxon>
        <taxon>Ecdysozoa</taxon>
        <taxon>Arthropoda</taxon>
        <taxon>Hexapoda</taxon>
        <taxon>Insecta</taxon>
        <taxon>Pterygota</taxon>
        <taxon>Neoptera</taxon>
        <taxon>Endopterygota</taxon>
        <taxon>Lepidoptera</taxon>
        <taxon>Glossata</taxon>
        <taxon>Ditrysia</taxon>
        <taxon>Noctuoidea</taxon>
        <taxon>Noctuidae</taxon>
        <taxon>Noctuinae</taxon>
        <taxon>Hadenini</taxon>
        <taxon>Mythimna</taxon>
    </lineage>
</organism>
<dbReference type="Proteomes" id="UP001231649">
    <property type="component" value="Chromosome 21"/>
</dbReference>
<comment type="caution">
    <text evidence="1">The sequence shown here is derived from an EMBL/GenBank/DDBJ whole genome shotgun (WGS) entry which is preliminary data.</text>
</comment>
<evidence type="ECO:0000313" key="1">
    <source>
        <dbReference type="EMBL" id="KAJ8712998.1"/>
    </source>
</evidence>
<keyword evidence="2" id="KW-1185">Reference proteome</keyword>
<name>A0ACC2QAW3_9NEOP</name>
<protein>
    <submittedName>
        <fullName evidence="1">Uncharacterized protein</fullName>
    </submittedName>
</protein>
<evidence type="ECO:0000313" key="2">
    <source>
        <dbReference type="Proteomes" id="UP001231649"/>
    </source>
</evidence>
<accession>A0ACC2QAW3</accession>
<proteinExistence type="predicted"/>
<gene>
    <name evidence="1" type="ORF">PYW08_008302</name>
</gene>
<dbReference type="EMBL" id="CM056797">
    <property type="protein sequence ID" value="KAJ8712998.1"/>
    <property type="molecule type" value="Genomic_DNA"/>
</dbReference>
<sequence>MDLLGLVHLSVVMMSMVTAKRFIDQMQYEDHQRLRNEQFKILSNNDPRRSQQVCTRLTRDPYFSIDMLVGQTWRIYYVWNMELPKECMDMTFRNATRKIIDRIYKEMNEYLDVEPYWDTASVLITMSRARHEMLLFPDPGAAGSFHGVPNIIRDSSIRRVAPPKMTVPLLRFHLKLLYAGKYLLMADCQLGVTTLSARRRAVSTRTEIGGIANSLNFGPGHFACQFDLNKNERLR</sequence>